<dbReference type="GO" id="GO:0005654">
    <property type="term" value="C:nucleoplasm"/>
    <property type="evidence" value="ECO:0007669"/>
    <property type="project" value="TreeGrafter"/>
</dbReference>
<feature type="region of interest" description="Disordered" evidence="13">
    <location>
        <begin position="88"/>
        <end position="114"/>
    </location>
</feature>
<evidence type="ECO:0000256" key="12">
    <source>
        <dbReference type="PROSITE-ProRule" id="PRU01263"/>
    </source>
</evidence>
<dbReference type="PROSITE" id="PS51915">
    <property type="entry name" value="ZAD"/>
    <property type="match status" value="1"/>
</dbReference>
<keyword evidence="9" id="KW-0804">Transcription</keyword>
<evidence type="ECO:0000256" key="3">
    <source>
        <dbReference type="ARBA" id="ARBA00022723"/>
    </source>
</evidence>
<evidence type="ECO:0000256" key="4">
    <source>
        <dbReference type="ARBA" id="ARBA00022737"/>
    </source>
</evidence>
<dbReference type="SMART" id="SM00868">
    <property type="entry name" value="zf-AD"/>
    <property type="match status" value="1"/>
</dbReference>
<keyword evidence="8" id="KW-0238">DNA-binding</keyword>
<feature type="compositionally biased region" description="Polar residues" evidence="13">
    <location>
        <begin position="696"/>
        <end position="705"/>
    </location>
</feature>
<evidence type="ECO:0000256" key="13">
    <source>
        <dbReference type="SAM" id="MobiDB-lite"/>
    </source>
</evidence>
<dbReference type="PANTHER" id="PTHR24399:SF23">
    <property type="entry name" value="C2H2-TYPE DOMAIN-CONTAINING PROTEIN"/>
    <property type="match status" value="1"/>
</dbReference>
<evidence type="ECO:0000256" key="10">
    <source>
        <dbReference type="ARBA" id="ARBA00023242"/>
    </source>
</evidence>
<dbReference type="Gene3D" id="3.30.160.60">
    <property type="entry name" value="Classic Zinc Finger"/>
    <property type="match status" value="9"/>
</dbReference>
<dbReference type="SMART" id="SM00355">
    <property type="entry name" value="ZnF_C2H2"/>
    <property type="match status" value="10"/>
</dbReference>
<dbReference type="FunFam" id="3.30.160.60:FF:000706">
    <property type="entry name" value="Zinc finger protein"/>
    <property type="match status" value="1"/>
</dbReference>
<feature type="domain" description="C2H2-type" evidence="14">
    <location>
        <begin position="352"/>
        <end position="379"/>
    </location>
</feature>
<dbReference type="InterPro" id="IPR036236">
    <property type="entry name" value="Znf_C2H2_sf"/>
</dbReference>
<dbReference type="PROSITE" id="PS50157">
    <property type="entry name" value="ZINC_FINGER_C2H2_2"/>
    <property type="match status" value="9"/>
</dbReference>
<dbReference type="FunFam" id="3.30.160.60:FF:000624">
    <property type="entry name" value="zinc finger protein 697"/>
    <property type="match status" value="1"/>
</dbReference>
<accession>A0A7R9F6Q8</accession>
<dbReference type="SUPFAM" id="SSF57667">
    <property type="entry name" value="beta-beta-alpha zinc fingers"/>
    <property type="match status" value="5"/>
</dbReference>
<feature type="domain" description="C2H2-type" evidence="14">
    <location>
        <begin position="380"/>
        <end position="407"/>
    </location>
</feature>
<keyword evidence="7" id="KW-0805">Transcription regulation</keyword>
<evidence type="ECO:0000256" key="8">
    <source>
        <dbReference type="ARBA" id="ARBA00023125"/>
    </source>
</evidence>
<feature type="domain" description="C2H2-type" evidence="14">
    <location>
        <begin position="523"/>
        <end position="550"/>
    </location>
</feature>
<feature type="compositionally biased region" description="Basic and acidic residues" evidence="13">
    <location>
        <begin position="177"/>
        <end position="195"/>
    </location>
</feature>
<dbReference type="AlphaFoldDB" id="A0A7R9F6Q8"/>
<dbReference type="GO" id="GO:0000978">
    <property type="term" value="F:RNA polymerase II cis-regulatory region sequence-specific DNA binding"/>
    <property type="evidence" value="ECO:0007669"/>
    <property type="project" value="TreeGrafter"/>
</dbReference>
<feature type="domain" description="C2H2-type" evidence="14">
    <location>
        <begin position="324"/>
        <end position="351"/>
    </location>
</feature>
<dbReference type="Pfam" id="PF07776">
    <property type="entry name" value="zf-AD"/>
    <property type="match status" value="1"/>
</dbReference>
<feature type="binding site" evidence="12">
    <location>
        <position position="7"/>
    </location>
    <ligand>
        <name>Zn(2+)</name>
        <dbReference type="ChEBI" id="CHEBI:29105"/>
    </ligand>
</feature>
<feature type="domain" description="C2H2-type" evidence="14">
    <location>
        <begin position="551"/>
        <end position="579"/>
    </location>
</feature>
<evidence type="ECO:0000259" key="15">
    <source>
        <dbReference type="PROSITE" id="PS51915"/>
    </source>
</evidence>
<keyword evidence="3 12" id="KW-0479">Metal-binding</keyword>
<evidence type="ECO:0000259" key="14">
    <source>
        <dbReference type="PROSITE" id="PS50157"/>
    </source>
</evidence>
<keyword evidence="6 12" id="KW-0862">Zinc</keyword>
<evidence type="ECO:0000256" key="9">
    <source>
        <dbReference type="ARBA" id="ARBA00023163"/>
    </source>
</evidence>
<dbReference type="PROSITE" id="PS00028">
    <property type="entry name" value="ZINC_FINGER_C2H2_1"/>
    <property type="match status" value="9"/>
</dbReference>
<gene>
    <name evidence="16" type="ORF">TBIB3V08_LOCUS10298</name>
</gene>
<dbReference type="GO" id="GO:0001227">
    <property type="term" value="F:DNA-binding transcription repressor activity, RNA polymerase II-specific"/>
    <property type="evidence" value="ECO:0007669"/>
    <property type="project" value="TreeGrafter"/>
</dbReference>
<organism evidence="16">
    <name type="scientific">Timema bartmani</name>
    <dbReference type="NCBI Taxonomy" id="61472"/>
    <lineage>
        <taxon>Eukaryota</taxon>
        <taxon>Metazoa</taxon>
        <taxon>Ecdysozoa</taxon>
        <taxon>Arthropoda</taxon>
        <taxon>Hexapoda</taxon>
        <taxon>Insecta</taxon>
        <taxon>Pterygota</taxon>
        <taxon>Neoptera</taxon>
        <taxon>Polyneoptera</taxon>
        <taxon>Phasmatodea</taxon>
        <taxon>Timematodea</taxon>
        <taxon>Timematoidea</taxon>
        <taxon>Timematidae</taxon>
        <taxon>Timema</taxon>
    </lineage>
</organism>
<proteinExistence type="inferred from homology"/>
<evidence type="ECO:0000313" key="16">
    <source>
        <dbReference type="EMBL" id="CAD7448005.1"/>
    </source>
</evidence>
<evidence type="ECO:0000256" key="1">
    <source>
        <dbReference type="ARBA" id="ARBA00004123"/>
    </source>
</evidence>
<feature type="domain" description="C2H2-type" evidence="14">
    <location>
        <begin position="439"/>
        <end position="466"/>
    </location>
</feature>
<protein>
    <submittedName>
        <fullName evidence="16">Uncharacterized protein</fullName>
    </submittedName>
</protein>
<reference evidence="16" key="1">
    <citation type="submission" date="2020-11" db="EMBL/GenBank/DDBJ databases">
        <authorList>
            <person name="Tran Van P."/>
        </authorList>
    </citation>
    <scope>NUCLEOTIDE SEQUENCE</scope>
</reference>
<feature type="binding site" evidence="12">
    <location>
        <position position="10"/>
    </location>
    <ligand>
        <name>Zn(2+)</name>
        <dbReference type="ChEBI" id="CHEBI:29105"/>
    </ligand>
</feature>
<dbReference type="FunFam" id="3.30.160.60:FF:001480">
    <property type="entry name" value="Si:cabz01071911.3"/>
    <property type="match status" value="1"/>
</dbReference>
<feature type="domain" description="C2H2-type" evidence="14">
    <location>
        <begin position="411"/>
        <end position="438"/>
    </location>
</feature>
<dbReference type="InterPro" id="IPR012934">
    <property type="entry name" value="Znf_AD"/>
</dbReference>
<keyword evidence="4" id="KW-0677">Repeat</keyword>
<evidence type="ECO:0000256" key="2">
    <source>
        <dbReference type="ARBA" id="ARBA00006991"/>
    </source>
</evidence>
<evidence type="ECO:0000256" key="6">
    <source>
        <dbReference type="ARBA" id="ARBA00022833"/>
    </source>
</evidence>
<feature type="domain" description="C2H2-type" evidence="14">
    <location>
        <begin position="495"/>
        <end position="522"/>
    </location>
</feature>
<comment type="subcellular location">
    <subcellularLocation>
        <location evidence="1">Nucleus</location>
    </subcellularLocation>
</comment>
<evidence type="ECO:0000256" key="7">
    <source>
        <dbReference type="ARBA" id="ARBA00023015"/>
    </source>
</evidence>
<dbReference type="GO" id="GO:0008270">
    <property type="term" value="F:zinc ion binding"/>
    <property type="evidence" value="ECO:0007669"/>
    <property type="project" value="UniProtKB-UniRule"/>
</dbReference>
<feature type="domain" description="ZAD" evidence="15">
    <location>
        <begin position="5"/>
        <end position="80"/>
    </location>
</feature>
<dbReference type="EMBL" id="OD569483">
    <property type="protein sequence ID" value="CAD7448005.1"/>
    <property type="molecule type" value="Genomic_DNA"/>
</dbReference>
<dbReference type="FunFam" id="3.30.160.60:FF:001498">
    <property type="entry name" value="Zinc finger protein 404"/>
    <property type="match status" value="1"/>
</dbReference>
<evidence type="ECO:0000256" key="5">
    <source>
        <dbReference type="ARBA" id="ARBA00022771"/>
    </source>
</evidence>
<feature type="region of interest" description="Disordered" evidence="13">
    <location>
        <begin position="155"/>
        <end position="279"/>
    </location>
</feature>
<dbReference type="FunFam" id="3.30.160.60:FF:000688">
    <property type="entry name" value="zinc finger protein 197 isoform X1"/>
    <property type="match status" value="1"/>
</dbReference>
<dbReference type="Pfam" id="PF00096">
    <property type="entry name" value="zf-C2H2"/>
    <property type="match status" value="5"/>
</dbReference>
<feature type="region of interest" description="Disordered" evidence="13">
    <location>
        <begin position="571"/>
        <end position="592"/>
    </location>
</feature>
<dbReference type="PANTHER" id="PTHR24399">
    <property type="entry name" value="ZINC FINGER AND BTB DOMAIN-CONTAINING"/>
    <property type="match status" value="1"/>
</dbReference>
<comment type="similarity">
    <text evidence="2">Belongs to the krueppel C2H2-type zinc-finger protein family.</text>
</comment>
<dbReference type="Gene3D" id="3.40.1800.20">
    <property type="match status" value="1"/>
</dbReference>
<sequence length="752" mass="84731">MGSVKLCRLCALERDSFVKIYEEEGQKLNLATKITQCLQIWLYPEDPLPKTVCIDCCAKLNQYFDFFESSSRAQLSLQLMFDPKENKNEMKKELDQEPTEQATARVEGEDSPSGLVVPRQGLVVPRQGLVVPRQDLVVPRQGLVVPRQGLVVPRQELNSSASSRRKRRVPMKRAPPTRKERATRQRADKKERKECEEEPLNVVKEEVKEEPTPASKADFEDNFLFGDDVGAGIEDSSEEDAEEEEEEEEDQSFDPKKKQVSGAANERKKKRKKGLGKMCSSKLPRTKSVLEGYPWQCTDCTSILPTLQELRTHHQVKHSQLPNFKCVQCAKVYTRYRSFARHVKLHRNPKKFRCEECGKCFSQKTVLQSHSTVHTDARPHVCPQCGKAFKQFSSLYLHSKCHLPDQTKPKFPCGVCQKEFATKHTLETHRKIHTGERNFICDVCGKSFIAKGSLDYHILTHSGEKPHHCPVCGKGFKTARLLGKHATLHTGIKPHQCDVCGKQFRERGALREHNRIHTGAMPYTCEFCGKNFRFKGILTVHRRQHTGERPYGCTDCRREFTNWANYNKHMKRRHRNDNDPSAPTRSANTRTYHPPAASIAANTAPVVYSNLTGGAGDNSNSSTLTQNSGMYSLQNNHSNLTSAVAKMAAANLYNQHLASNKMAAVFQHGAGANHASKMANVFHQQDSQDSLDRSNHSSTGGNVASNPLMGSYHVPSYVPAGLPMGSMGYYIPPIHHSDPSMDMLQHRMANNQ</sequence>
<keyword evidence="5 11" id="KW-0863">Zinc-finger</keyword>
<keyword evidence="10" id="KW-0539">Nucleus</keyword>
<feature type="domain" description="C2H2-type" evidence="14">
    <location>
        <begin position="467"/>
        <end position="494"/>
    </location>
</feature>
<name>A0A7R9F6Q8_9NEOP</name>
<dbReference type="SUPFAM" id="SSF57716">
    <property type="entry name" value="Glucocorticoid receptor-like (DNA-binding domain)"/>
    <property type="match status" value="1"/>
</dbReference>
<dbReference type="GO" id="GO:0030674">
    <property type="term" value="F:protein-macromolecule adaptor activity"/>
    <property type="evidence" value="ECO:0007669"/>
    <property type="project" value="UniProtKB-ARBA"/>
</dbReference>
<feature type="binding site" evidence="12">
    <location>
        <position position="56"/>
    </location>
    <ligand>
        <name>Zn(2+)</name>
        <dbReference type="ChEBI" id="CHEBI:29105"/>
    </ligand>
</feature>
<dbReference type="Pfam" id="PF13912">
    <property type="entry name" value="zf-C2H2_6"/>
    <property type="match status" value="1"/>
</dbReference>
<feature type="binding site" evidence="12">
    <location>
        <position position="53"/>
    </location>
    <ligand>
        <name>Zn(2+)</name>
        <dbReference type="ChEBI" id="CHEBI:29105"/>
    </ligand>
</feature>
<evidence type="ECO:0000256" key="11">
    <source>
        <dbReference type="PROSITE-ProRule" id="PRU00042"/>
    </source>
</evidence>
<dbReference type="InterPro" id="IPR013087">
    <property type="entry name" value="Znf_C2H2_type"/>
</dbReference>
<feature type="region of interest" description="Disordered" evidence="13">
    <location>
        <begin position="682"/>
        <end position="706"/>
    </location>
</feature>
<feature type="compositionally biased region" description="Acidic residues" evidence="13">
    <location>
        <begin position="235"/>
        <end position="252"/>
    </location>
</feature>
<feature type="compositionally biased region" description="Polar residues" evidence="13">
    <location>
        <begin position="579"/>
        <end position="591"/>
    </location>
</feature>